<dbReference type="SUPFAM" id="SSF52096">
    <property type="entry name" value="ClpP/crotonase"/>
    <property type="match status" value="1"/>
</dbReference>
<evidence type="ECO:0000256" key="1">
    <source>
        <dbReference type="SAM" id="SignalP"/>
    </source>
</evidence>
<keyword evidence="1" id="KW-0732">Signal</keyword>
<dbReference type="EMBL" id="CP041046">
    <property type="protein sequence ID" value="QDE39389.1"/>
    <property type="molecule type" value="Genomic_DNA"/>
</dbReference>
<dbReference type="GO" id="GO:0008236">
    <property type="term" value="F:serine-type peptidase activity"/>
    <property type="evidence" value="ECO:0007669"/>
    <property type="project" value="InterPro"/>
</dbReference>
<proteinExistence type="predicted"/>
<reference evidence="3 4" key="1">
    <citation type="submission" date="2019-06" db="EMBL/GenBank/DDBJ databases">
        <title>A complete genome sequence for Luteibacter pinisoli MAH-14.</title>
        <authorList>
            <person name="Baltrus D.A."/>
        </authorList>
    </citation>
    <scope>NUCLEOTIDE SEQUENCE [LARGE SCALE GENOMIC DNA]</scope>
    <source>
        <strain evidence="3 4">MAH-14</strain>
    </source>
</reference>
<feature type="domain" description="Tail specific protease" evidence="2">
    <location>
        <begin position="289"/>
        <end position="438"/>
    </location>
</feature>
<gene>
    <name evidence="3" type="ORF">FIV34_09310</name>
</gene>
<protein>
    <recommendedName>
        <fullName evidence="2">Tail specific protease domain-containing protein</fullName>
    </recommendedName>
</protein>
<dbReference type="Pfam" id="PF03572">
    <property type="entry name" value="Peptidase_S41"/>
    <property type="match status" value="1"/>
</dbReference>
<evidence type="ECO:0000259" key="2">
    <source>
        <dbReference type="Pfam" id="PF03572"/>
    </source>
</evidence>
<dbReference type="InterPro" id="IPR005151">
    <property type="entry name" value="Tail-specific_protease"/>
</dbReference>
<evidence type="ECO:0000313" key="3">
    <source>
        <dbReference type="EMBL" id="QDE39389.1"/>
    </source>
</evidence>
<feature type="chain" id="PRO_5021199977" description="Tail specific protease domain-containing protein" evidence="1">
    <location>
        <begin position="36"/>
        <end position="495"/>
    </location>
</feature>
<accession>A0A4Y5Z4C5</accession>
<keyword evidence="4" id="KW-1185">Reference proteome</keyword>
<dbReference type="GO" id="GO:0006508">
    <property type="term" value="P:proteolysis"/>
    <property type="evidence" value="ECO:0007669"/>
    <property type="project" value="InterPro"/>
</dbReference>
<dbReference type="Proteomes" id="UP000316093">
    <property type="component" value="Chromosome"/>
</dbReference>
<sequence length="495" mass="53659">MPPLYAPDPPSAHPQGRPMKHLLAAALLIALPVHAEDWASDLRKDAQAMHDDIARNHPGPVDPANPGFAAANDRGLKLALTRAQTTTTYGGYRFALQAYAASFDDGHLAFSPADLAKEPKLDLQWPGFLTNFDRNDVQRVVSRAADAPVPNGARLVACDGVDATTLAARNVGTQYGRWNLHATRVVRGARLFIDPGNPWIQRPRHCTFEVDGKPRDVDLAWRPFTDADGKLHLPAAWHRAAEPIGLRTLDDGTVWIALSDFDGDLDHPAAKALTPLIAQVTAQRATILAAPRVVLDLRGNTGGNSEWAMRIAEALWGKEAFEKVNVNSTSVDWRASTGVVDRLSEILAMEESHPGTPATDIEWIRTTRAGVIAAMKAHKPFYHSANDPQPPTPAPPRTHARIYMVTDAGCASACLDAADVFLALGAIHVGEETSADTLYMDVRTPVLPSGYGKLAVAMKVYRGRPRGNNVPLVPSHPYPGDLADTPTLERWITTL</sequence>
<dbReference type="InterPro" id="IPR029045">
    <property type="entry name" value="ClpP/crotonase-like_dom_sf"/>
</dbReference>
<dbReference type="OrthoDB" id="7266775at2"/>
<name>A0A4Y5Z4C5_9GAMM</name>
<dbReference type="Gene3D" id="3.90.226.10">
    <property type="entry name" value="2-enoyl-CoA Hydratase, Chain A, domain 1"/>
    <property type="match status" value="1"/>
</dbReference>
<evidence type="ECO:0000313" key="4">
    <source>
        <dbReference type="Proteomes" id="UP000316093"/>
    </source>
</evidence>
<dbReference type="AlphaFoldDB" id="A0A4Y5Z4C5"/>
<feature type="signal peptide" evidence="1">
    <location>
        <begin position="1"/>
        <end position="35"/>
    </location>
</feature>
<organism evidence="3 4">
    <name type="scientific">Luteibacter pinisoli</name>
    <dbReference type="NCBI Taxonomy" id="2589080"/>
    <lineage>
        <taxon>Bacteria</taxon>
        <taxon>Pseudomonadati</taxon>
        <taxon>Pseudomonadota</taxon>
        <taxon>Gammaproteobacteria</taxon>
        <taxon>Lysobacterales</taxon>
        <taxon>Rhodanobacteraceae</taxon>
        <taxon>Luteibacter</taxon>
    </lineage>
</organism>
<dbReference type="KEGG" id="lpy:FIV34_09310"/>